<organism evidence="5 6">
    <name type="scientific">Zostera marina</name>
    <name type="common">Eelgrass</name>
    <dbReference type="NCBI Taxonomy" id="29655"/>
    <lineage>
        <taxon>Eukaryota</taxon>
        <taxon>Viridiplantae</taxon>
        <taxon>Streptophyta</taxon>
        <taxon>Embryophyta</taxon>
        <taxon>Tracheophyta</taxon>
        <taxon>Spermatophyta</taxon>
        <taxon>Magnoliopsida</taxon>
        <taxon>Liliopsida</taxon>
        <taxon>Zosteraceae</taxon>
        <taxon>Zostera</taxon>
    </lineage>
</organism>
<dbReference type="InterPro" id="IPR043153">
    <property type="entry name" value="DENN_C"/>
</dbReference>
<dbReference type="PROSITE" id="PS00678">
    <property type="entry name" value="WD_REPEATS_1"/>
    <property type="match status" value="2"/>
</dbReference>
<dbReference type="Gene3D" id="3.40.50.11500">
    <property type="match status" value="1"/>
</dbReference>
<dbReference type="InterPro" id="IPR051696">
    <property type="entry name" value="DENN_Domain_GEFs"/>
</dbReference>
<reference evidence="6" key="1">
    <citation type="journal article" date="2016" name="Nature">
        <title>The genome of the seagrass Zostera marina reveals angiosperm adaptation to the sea.</title>
        <authorList>
            <person name="Olsen J.L."/>
            <person name="Rouze P."/>
            <person name="Verhelst B."/>
            <person name="Lin Y.-C."/>
            <person name="Bayer T."/>
            <person name="Collen J."/>
            <person name="Dattolo E."/>
            <person name="De Paoli E."/>
            <person name="Dittami S."/>
            <person name="Maumus F."/>
            <person name="Michel G."/>
            <person name="Kersting A."/>
            <person name="Lauritano C."/>
            <person name="Lohaus R."/>
            <person name="Toepel M."/>
            <person name="Tonon T."/>
            <person name="Vanneste K."/>
            <person name="Amirebrahimi M."/>
            <person name="Brakel J."/>
            <person name="Bostroem C."/>
            <person name="Chovatia M."/>
            <person name="Grimwood J."/>
            <person name="Jenkins J.W."/>
            <person name="Jueterbock A."/>
            <person name="Mraz A."/>
            <person name="Stam W.T."/>
            <person name="Tice H."/>
            <person name="Bornberg-Bauer E."/>
            <person name="Green P.J."/>
            <person name="Pearson G.A."/>
            <person name="Procaccini G."/>
            <person name="Duarte C.M."/>
            <person name="Schmutz J."/>
            <person name="Reusch T.B.H."/>
            <person name="Van de Peer Y."/>
        </authorList>
    </citation>
    <scope>NUCLEOTIDE SEQUENCE [LARGE SCALE GENOMIC DNA]</scope>
    <source>
        <strain evidence="6">cv. Finnish</strain>
    </source>
</reference>
<keyword evidence="6" id="KW-1185">Reference proteome</keyword>
<evidence type="ECO:0000313" key="6">
    <source>
        <dbReference type="Proteomes" id="UP000036987"/>
    </source>
</evidence>
<dbReference type="Gene3D" id="3.30.450.200">
    <property type="match status" value="1"/>
</dbReference>
<sequence>MVKSSSQRLFEYFVVCGIGPEIRPLSQHDPKGFHGTEINYMAEVLDQYPPTDPSLYPPPPPQLCTCVLPGGVGFYSSGFDSNDVSTYPRCYPIVLTEGDGTKIFVSCIAFRDPVCEDISEAYSIASNSFADKCICLVSRCPCFRLLRDALEELYMLCFSPSGSSKPLWDVIAYMVSNVPIPSPGKDRVIFSIENCLLSVEVPPEEGLPHADISFQPLVQCLDVDNLIKLFTAVLLERRILLRSNKYTLLTLVSEAFCNLIYPFRWLHVYIPLLFFSGVDFIDAPTPYLIGLHSDVDTTVNIMDGVVEVDLEHNQITTTEAIPSLPEPELGCLREEIMRLLHSNVVEIDHLRNNVGGISDHFVRTTDKTWGHEHDIQFRFIFLNFLAKLLSGYRNFIDISSKDLPFNSEAFLKKRSLLTNQSEESMSTIAQILGSQIFENYIGRFLNLSDENNNLLTKLQDTTDKSQNPFATLPSLEVEPEIITISDPDFDFEGAKYSYDKFPSNRTEEQEEARKIILKAACWKLTIPGNCNSSSPFVDLKNDNPNDEQIALIELMALDIKVKLQGKWEDLLMLGPIDDPLSSPEYGTIHALIVSDTTHGIGGSGFVECIREYVNMGQQKGYLKEKQFIAVKELLKTAICSATSRNDMPTIRDALEVSSEMYMKDSYSVCDYVQRHLFGLPIWNELRFWDHYVDYLMEISAKKMSNHATLVTTQFVVVASQMAGLGLLDIDMWYMIETIAEKNKLEYEELIRLRGLLSHIQLLRVGYWGLTSASIESLSNGIPLPRVQGIADKTQQPINNSTVGRNWVHSMFRDSEPVKPDISCCKSELTFPGDKKIQTSVRILRGHTGAITALHCVSRREVCDLVGDRDDAGFFISGSTDCTVKIWDPSLRGSELRATLSGHKRPIRAIRSDRSKVISGSDDHSVIVWDKQTSQLLKVLEGHNAPVSGVRMTGECVVSASLDGTLKMWDTRTDGCVDTIGRCSSAVLCIDYDNYTGILAAAGRDAVAKIWDIRAGKQMHKFVGHKKWIRSIRLVGDTLLTGSDDWTARMWSVSRGSCDAILSFHAGPILCVEYSPADKGVITGSVDGIIRFWENQDGGMKCIKNETMHSAPIISISAGDHWLGIGAEDNSMSLFQRPQGRLGGFSNTGSKMGGWQLYRTPQRTLASVRCVASDLDRKRICSGGRNGLLHLWEATIKI</sequence>
<dbReference type="OrthoDB" id="6019893at2759"/>
<evidence type="ECO:0000256" key="2">
    <source>
        <dbReference type="ARBA" id="ARBA00022737"/>
    </source>
</evidence>
<dbReference type="GO" id="GO:0031410">
    <property type="term" value="C:cytoplasmic vesicle"/>
    <property type="evidence" value="ECO:0000318"/>
    <property type="project" value="GO_Central"/>
</dbReference>
<proteinExistence type="predicted"/>
<dbReference type="InterPro" id="IPR001194">
    <property type="entry name" value="cDENN_dom"/>
</dbReference>
<dbReference type="CDD" id="cd00200">
    <property type="entry name" value="WD40"/>
    <property type="match status" value="1"/>
</dbReference>
<feature type="repeat" description="WD" evidence="3">
    <location>
        <begin position="979"/>
        <end position="1020"/>
    </location>
</feature>
<feature type="domain" description="UDENN" evidence="4">
    <location>
        <begin position="26"/>
        <end position="453"/>
    </location>
</feature>
<dbReference type="Pfam" id="PF02141">
    <property type="entry name" value="DENN"/>
    <property type="match status" value="1"/>
</dbReference>
<dbReference type="Gene3D" id="2.130.10.10">
    <property type="entry name" value="YVTN repeat-like/Quinoprotein amine dehydrogenase"/>
    <property type="match status" value="2"/>
</dbReference>
<gene>
    <name evidence="5" type="ORF">ZOSMA_40G00310</name>
</gene>
<evidence type="ECO:0000256" key="3">
    <source>
        <dbReference type="PROSITE-ProRule" id="PRU00221"/>
    </source>
</evidence>
<dbReference type="PANTHER" id="PTHR12296">
    <property type="entry name" value="DENN DOMAIN-CONTAINING PROTEIN 4"/>
    <property type="match status" value="1"/>
</dbReference>
<dbReference type="PROSITE" id="PS50082">
    <property type="entry name" value="WD_REPEATS_2"/>
    <property type="match status" value="6"/>
</dbReference>
<dbReference type="SMART" id="SM00800">
    <property type="entry name" value="uDENN"/>
    <property type="match status" value="1"/>
</dbReference>
<dbReference type="Proteomes" id="UP000036987">
    <property type="component" value="Unassembled WGS sequence"/>
</dbReference>
<feature type="repeat" description="WD" evidence="3">
    <location>
        <begin position="1061"/>
        <end position="1093"/>
    </location>
</feature>
<dbReference type="PANTHER" id="PTHR12296:SF21">
    <property type="entry name" value="DENN DOMAIN-CONTAINING PROTEIN 3"/>
    <property type="match status" value="1"/>
</dbReference>
<dbReference type="Pfam" id="PF03456">
    <property type="entry name" value="uDENN"/>
    <property type="match status" value="1"/>
</dbReference>
<accession>A0A0K9P585</accession>
<name>A0A0K9P585_ZOSMR</name>
<keyword evidence="2" id="KW-0677">Repeat</keyword>
<dbReference type="PRINTS" id="PR00320">
    <property type="entry name" value="GPROTEINBRPT"/>
</dbReference>
<dbReference type="InterPro" id="IPR036322">
    <property type="entry name" value="WD40_repeat_dom_sf"/>
</dbReference>
<protein>
    <submittedName>
        <fullName evidence="5">Stomatal cytokinesis defective / SCD1 protein</fullName>
    </submittedName>
</protein>
<evidence type="ECO:0000256" key="1">
    <source>
        <dbReference type="ARBA" id="ARBA00022574"/>
    </source>
</evidence>
<dbReference type="InterPro" id="IPR001680">
    <property type="entry name" value="WD40_rpt"/>
</dbReference>
<dbReference type="SMART" id="SM00320">
    <property type="entry name" value="WD40"/>
    <property type="match status" value="8"/>
</dbReference>
<dbReference type="SMART" id="SM00799">
    <property type="entry name" value="DENN"/>
    <property type="match status" value="1"/>
</dbReference>
<comment type="caution">
    <text evidence="5">The sequence shown here is derived from an EMBL/GenBank/DDBJ whole genome shotgun (WGS) entry which is preliminary data.</text>
</comment>
<feature type="repeat" description="WD" evidence="3">
    <location>
        <begin position="939"/>
        <end position="978"/>
    </location>
</feature>
<keyword evidence="1 3" id="KW-0853">WD repeat</keyword>
<dbReference type="InterPro" id="IPR037516">
    <property type="entry name" value="Tripartite_DENN"/>
</dbReference>
<dbReference type="PROSITE" id="PS50211">
    <property type="entry name" value="DENN"/>
    <property type="match status" value="1"/>
</dbReference>
<feature type="repeat" description="WD" evidence="3">
    <location>
        <begin position="1021"/>
        <end position="1060"/>
    </location>
</feature>
<dbReference type="OMA" id="ECIREYV"/>
<feature type="repeat" description="WD" evidence="3">
    <location>
        <begin position="870"/>
        <end position="887"/>
    </location>
</feature>
<dbReference type="InterPro" id="IPR020472">
    <property type="entry name" value="WD40_PAC1"/>
</dbReference>
<dbReference type="InterPro" id="IPR005112">
    <property type="entry name" value="dDENN_dom"/>
</dbReference>
<dbReference type="InterPro" id="IPR019775">
    <property type="entry name" value="WD40_repeat_CS"/>
</dbReference>
<feature type="repeat" description="WD" evidence="3">
    <location>
        <begin position="899"/>
        <end position="938"/>
    </location>
</feature>
<dbReference type="FunFam" id="2.130.10.10:FF:000360">
    <property type="entry name" value="DENN domain and WD repeat-containing protein SCD1"/>
    <property type="match status" value="1"/>
</dbReference>
<dbReference type="SMART" id="SM00801">
    <property type="entry name" value="dDENN"/>
    <property type="match status" value="1"/>
</dbReference>
<dbReference type="InterPro" id="IPR015943">
    <property type="entry name" value="WD40/YVTN_repeat-like_dom_sf"/>
</dbReference>
<dbReference type="SUPFAM" id="SSF50978">
    <property type="entry name" value="WD40 repeat-like"/>
    <property type="match status" value="1"/>
</dbReference>
<dbReference type="AlphaFoldDB" id="A0A0K9P585"/>
<dbReference type="InterPro" id="IPR005113">
    <property type="entry name" value="uDENN_dom"/>
</dbReference>
<dbReference type="GO" id="GO:0032483">
    <property type="term" value="P:regulation of Rab protein signal transduction"/>
    <property type="evidence" value="ECO:0000318"/>
    <property type="project" value="GO_Central"/>
</dbReference>
<evidence type="ECO:0000313" key="5">
    <source>
        <dbReference type="EMBL" id="KMZ63402.1"/>
    </source>
</evidence>
<evidence type="ECO:0000259" key="4">
    <source>
        <dbReference type="PROSITE" id="PS50211"/>
    </source>
</evidence>
<dbReference type="EMBL" id="LFYR01001237">
    <property type="protein sequence ID" value="KMZ63402.1"/>
    <property type="molecule type" value="Genomic_DNA"/>
</dbReference>
<dbReference type="STRING" id="29655.A0A0K9P585"/>
<dbReference type="Pfam" id="PF00400">
    <property type="entry name" value="WD40"/>
    <property type="match status" value="7"/>
</dbReference>
<dbReference type="PROSITE" id="PS50294">
    <property type="entry name" value="WD_REPEATS_REGION"/>
    <property type="match status" value="3"/>
</dbReference>